<evidence type="ECO:0000259" key="6">
    <source>
        <dbReference type="Pfam" id="PF07980"/>
    </source>
</evidence>
<organism evidence="8 9">
    <name type="scientific">Chitinophaga qingshengii</name>
    <dbReference type="NCBI Taxonomy" id="1569794"/>
    <lineage>
        <taxon>Bacteria</taxon>
        <taxon>Pseudomonadati</taxon>
        <taxon>Bacteroidota</taxon>
        <taxon>Chitinophagia</taxon>
        <taxon>Chitinophagales</taxon>
        <taxon>Chitinophagaceae</taxon>
        <taxon>Chitinophaga</taxon>
    </lineage>
</organism>
<evidence type="ECO:0000256" key="4">
    <source>
        <dbReference type="ARBA" id="ARBA00023136"/>
    </source>
</evidence>
<dbReference type="Proteomes" id="UP000659124">
    <property type="component" value="Unassembled WGS sequence"/>
</dbReference>
<comment type="caution">
    <text evidence="8">The sequence shown here is derived from an EMBL/GenBank/DDBJ whole genome shotgun (WGS) entry which is preliminary data.</text>
</comment>
<dbReference type="Pfam" id="PF07980">
    <property type="entry name" value="SusD_RagB"/>
    <property type="match status" value="1"/>
</dbReference>
<dbReference type="CDD" id="cd08977">
    <property type="entry name" value="SusD"/>
    <property type="match status" value="1"/>
</dbReference>
<dbReference type="EMBL" id="JACVFC010000001">
    <property type="protein sequence ID" value="MBC9929398.1"/>
    <property type="molecule type" value="Genomic_DNA"/>
</dbReference>
<protein>
    <submittedName>
        <fullName evidence="8">RagB/SusD family nutrient uptake outer membrane protein</fullName>
    </submittedName>
</protein>
<evidence type="ECO:0000256" key="5">
    <source>
        <dbReference type="ARBA" id="ARBA00023237"/>
    </source>
</evidence>
<keyword evidence="3" id="KW-0732">Signal</keyword>
<keyword evidence="4" id="KW-0472">Membrane</keyword>
<dbReference type="InterPro" id="IPR033985">
    <property type="entry name" value="SusD-like_N"/>
</dbReference>
<dbReference type="PROSITE" id="PS51257">
    <property type="entry name" value="PROKAR_LIPOPROTEIN"/>
    <property type="match status" value="1"/>
</dbReference>
<evidence type="ECO:0000256" key="3">
    <source>
        <dbReference type="ARBA" id="ARBA00022729"/>
    </source>
</evidence>
<comment type="subcellular location">
    <subcellularLocation>
        <location evidence="1">Cell outer membrane</location>
    </subcellularLocation>
</comment>
<dbReference type="Pfam" id="PF14322">
    <property type="entry name" value="SusD-like_3"/>
    <property type="match status" value="1"/>
</dbReference>
<dbReference type="RefSeq" id="WP_188086530.1">
    <property type="nucleotide sequence ID" value="NZ_JACVFC010000001.1"/>
</dbReference>
<evidence type="ECO:0000259" key="7">
    <source>
        <dbReference type="Pfam" id="PF14322"/>
    </source>
</evidence>
<proteinExistence type="inferred from homology"/>
<dbReference type="InterPro" id="IPR011990">
    <property type="entry name" value="TPR-like_helical_dom_sf"/>
</dbReference>
<evidence type="ECO:0000256" key="1">
    <source>
        <dbReference type="ARBA" id="ARBA00004442"/>
    </source>
</evidence>
<feature type="domain" description="RagB/SusD" evidence="6">
    <location>
        <begin position="355"/>
        <end position="526"/>
    </location>
</feature>
<evidence type="ECO:0000256" key="2">
    <source>
        <dbReference type="ARBA" id="ARBA00006275"/>
    </source>
</evidence>
<dbReference type="InterPro" id="IPR012944">
    <property type="entry name" value="SusD_RagB_dom"/>
</dbReference>
<evidence type="ECO:0000313" key="8">
    <source>
        <dbReference type="EMBL" id="MBC9929398.1"/>
    </source>
</evidence>
<accession>A0ABR7TIQ6</accession>
<keyword evidence="5" id="KW-0998">Cell outer membrane</keyword>
<reference evidence="8 9" key="1">
    <citation type="submission" date="2020-09" db="EMBL/GenBank/DDBJ databases">
        <title>Genome sequences of type strains of Chitinophaga qingshengii and Chitinophaga varians.</title>
        <authorList>
            <person name="Kittiwongwattana C."/>
        </authorList>
    </citation>
    <scope>NUCLEOTIDE SEQUENCE [LARGE SCALE GENOMIC DNA]</scope>
    <source>
        <strain evidence="8 9">JCM 30026</strain>
    </source>
</reference>
<feature type="domain" description="SusD-like N-terminal" evidence="7">
    <location>
        <begin position="29"/>
        <end position="218"/>
    </location>
</feature>
<sequence length="527" mass="59377">MKKLMGLWVIVMCVTGFSCKKLLETKPVDFSSPEQYYDTEQQLNEALAGVYSSLTTDGTYSLYLSLFLAHGSDEAFYKVNTVTANAMAYDHNPADVYVDATWRDLYKGINRANYLLANIDKPVMDDRKRKAIKGETLFLRAFMYFHLVSNWGDVPLLLEPTTDSRTPGQARTPQKAVYEQILTDMTAARELVNGYDENGGPVHISKTAIEAMLARVCLKMAGEPLKDTEKYNDARKWAAGVIAGGLHQLNPDYKQVFINETADKYDNQYREVLWEIEFYGNNSGSLRMGGRFVNYATTLNTDAAAGYAYERIGATGVLYNMYAATDLRRDWCIAPYSFKGNKGTEEVAKTATDIYSRSCGKWRRKYETVLPRNTDYGPTNFPVIRYSDVLLMFAEADNEVNGAPSADAYQAINAVRRRGYGKLLPGAVNPEEADLKGLSHETFRKTIQQERARELAFEALRKADLIRWGIFIDVMKATGDDINRNAPAALKYAVRGYNNVAEKHKLLPIPSLEMSVNKAMEQNPLWK</sequence>
<name>A0ABR7TIQ6_9BACT</name>
<dbReference type="Gene3D" id="1.25.40.390">
    <property type="match status" value="1"/>
</dbReference>
<evidence type="ECO:0000313" key="9">
    <source>
        <dbReference type="Proteomes" id="UP000659124"/>
    </source>
</evidence>
<keyword evidence="9" id="KW-1185">Reference proteome</keyword>
<comment type="similarity">
    <text evidence="2">Belongs to the SusD family.</text>
</comment>
<dbReference type="SUPFAM" id="SSF48452">
    <property type="entry name" value="TPR-like"/>
    <property type="match status" value="1"/>
</dbReference>
<gene>
    <name evidence="8" type="ORF">ICL07_03375</name>
</gene>